<reference evidence="16" key="2">
    <citation type="submission" date="2025-08" db="UniProtKB">
        <authorList>
            <consortium name="Ensembl"/>
        </authorList>
    </citation>
    <scope>IDENTIFICATION</scope>
</reference>
<keyword evidence="7" id="KW-0282">Flagellum</keyword>
<dbReference type="Pfam" id="PF13851">
    <property type="entry name" value="GAS"/>
    <property type="match status" value="1"/>
</dbReference>
<evidence type="ECO:0000313" key="17">
    <source>
        <dbReference type="Proteomes" id="UP000265100"/>
    </source>
</evidence>
<evidence type="ECO:0000256" key="2">
    <source>
        <dbReference type="ARBA" id="ARBA00004245"/>
    </source>
</evidence>
<proteinExistence type="inferred from homology"/>
<feature type="compositionally biased region" description="Basic residues" evidence="14">
    <location>
        <begin position="1"/>
        <end position="12"/>
    </location>
</feature>
<keyword evidence="11" id="KW-0966">Cell projection</keyword>
<keyword evidence="5" id="KW-0963">Cytoplasm</keyword>
<evidence type="ECO:0000256" key="5">
    <source>
        <dbReference type="ARBA" id="ARBA00022490"/>
    </source>
</evidence>
<evidence type="ECO:0000256" key="4">
    <source>
        <dbReference type="ARBA" id="ARBA00021301"/>
    </source>
</evidence>
<gene>
    <name evidence="16" type="primary">GAS8</name>
</gene>
<dbReference type="GO" id="GO:0005794">
    <property type="term" value="C:Golgi apparatus"/>
    <property type="evidence" value="ECO:0007669"/>
    <property type="project" value="TreeGrafter"/>
</dbReference>
<evidence type="ECO:0000256" key="11">
    <source>
        <dbReference type="ARBA" id="ARBA00023273"/>
    </source>
</evidence>
<dbReference type="GO" id="GO:0031267">
    <property type="term" value="F:small GTPase binding"/>
    <property type="evidence" value="ECO:0007669"/>
    <property type="project" value="InterPro"/>
</dbReference>
<dbReference type="Proteomes" id="UP000265100">
    <property type="component" value="Chromosome 6"/>
</dbReference>
<dbReference type="InterPro" id="IPR039308">
    <property type="entry name" value="GAS8"/>
</dbReference>
<dbReference type="InterPro" id="IPR025593">
    <property type="entry name" value="GAS8_dom"/>
</dbReference>
<dbReference type="GO" id="GO:0008017">
    <property type="term" value="F:microtubule binding"/>
    <property type="evidence" value="ECO:0007669"/>
    <property type="project" value="InterPro"/>
</dbReference>
<reference evidence="16" key="3">
    <citation type="submission" date="2025-09" db="UniProtKB">
        <authorList>
            <consortium name="Ensembl"/>
        </authorList>
    </citation>
    <scope>IDENTIFICATION</scope>
</reference>
<feature type="domain" description="Growth arrest-specific protein 8" evidence="15">
    <location>
        <begin position="224"/>
        <end position="422"/>
    </location>
</feature>
<dbReference type="Bgee" id="ENSACLG00000002953">
    <property type="expression patterns" value="Expressed in testis and 6 other cell types or tissues"/>
</dbReference>
<accession>A0A3P8NHW4</accession>
<evidence type="ECO:0000256" key="14">
    <source>
        <dbReference type="SAM" id="MobiDB-lite"/>
    </source>
</evidence>
<evidence type="ECO:0000256" key="6">
    <source>
        <dbReference type="ARBA" id="ARBA00022701"/>
    </source>
</evidence>
<dbReference type="PANTHER" id="PTHR31543:SF0">
    <property type="entry name" value="DYNEIN REGULATORY COMPLEX SUBUNIT 4"/>
    <property type="match status" value="1"/>
</dbReference>
<dbReference type="OMA" id="MELTNHY"/>
<reference evidence="16" key="1">
    <citation type="submission" date="2018-05" db="EMBL/GenBank/DDBJ databases">
        <authorList>
            <person name="Datahose"/>
        </authorList>
    </citation>
    <scope>NUCLEOTIDE SEQUENCE</scope>
</reference>
<evidence type="ECO:0000256" key="8">
    <source>
        <dbReference type="ARBA" id="ARBA00023054"/>
    </source>
</evidence>
<name>A0A3P8NHW4_ASTCA</name>
<dbReference type="GeneTree" id="ENSGT00390000009477"/>
<sequence>MPPKAKSKKKGGNVKSSTVVDGLSTEDMSKDQLEDHIIHLREELDREQEEKSYFQLERDKIQAFWEISKRNLDKTKAELRNRSRERDEAEERHRVEIEVYKRKLKHVLSEQHNAITELKMEAVSASSLVEKKHVQSEIALHRNVQGLQAELTEKKFHIESHIKALQLKHQTELMELTNHYEHRIRDIEVKYHKKMQMMIQEEKKKRQVAVAELDERMKSREVALIEEHDRALRRVEEHFTSTRERLLTDQRTLKEELTEAQKQQARVSREFSKAQEENRSLKEALPEAQRDLAELRRRLEEHNRCKAQMLESRAQMKVVERELRDLTLEHDLLLQASEKVQQERDELLKKQRDVIMDVQQRSELKAVMLERKLAALTETLEKKEAQLCAALSASSADPTAAGSAASRLEAIVEQKHNTIAALKEDLAQQCKGYDEQREGLKT</sequence>
<feature type="coiled-coil region" evidence="13">
    <location>
        <begin position="30"/>
        <end position="92"/>
    </location>
</feature>
<evidence type="ECO:0000256" key="10">
    <source>
        <dbReference type="ARBA" id="ARBA00023212"/>
    </source>
</evidence>
<evidence type="ECO:0000259" key="15">
    <source>
        <dbReference type="Pfam" id="PF13851"/>
    </source>
</evidence>
<keyword evidence="17" id="KW-1185">Reference proteome</keyword>
<comment type="subcellular location">
    <subcellularLocation>
        <location evidence="1">Cell projection</location>
        <location evidence="1">Cilium</location>
        <location evidence="1">Flagellum</location>
    </subcellularLocation>
    <subcellularLocation>
        <location evidence="2">Cytoplasm</location>
        <location evidence="2">Cytoskeleton</location>
    </subcellularLocation>
</comment>
<evidence type="ECO:0000256" key="9">
    <source>
        <dbReference type="ARBA" id="ARBA00023069"/>
    </source>
</evidence>
<dbReference type="GO" id="GO:0031514">
    <property type="term" value="C:motile cilium"/>
    <property type="evidence" value="ECO:0007669"/>
    <property type="project" value="UniProtKB-SubCell"/>
</dbReference>
<dbReference type="STRING" id="8154.ENSACLP00000004377"/>
<dbReference type="Ensembl" id="ENSACLT00000004466.2">
    <property type="protein sequence ID" value="ENSACLP00000004377.1"/>
    <property type="gene ID" value="ENSACLG00000002953.2"/>
</dbReference>
<evidence type="ECO:0000256" key="12">
    <source>
        <dbReference type="ARBA" id="ARBA00031568"/>
    </source>
</evidence>
<dbReference type="GO" id="GO:0005874">
    <property type="term" value="C:microtubule"/>
    <property type="evidence" value="ECO:0007669"/>
    <property type="project" value="UniProtKB-KW"/>
</dbReference>
<evidence type="ECO:0000256" key="13">
    <source>
        <dbReference type="SAM" id="Coils"/>
    </source>
</evidence>
<protein>
    <recommendedName>
        <fullName evidence="4">Dynein regulatory complex subunit 4</fullName>
    </recommendedName>
    <alternativeName>
        <fullName evidence="12">Growth arrest-specific protein 8</fullName>
    </alternativeName>
</protein>
<feature type="region of interest" description="Disordered" evidence="14">
    <location>
        <begin position="1"/>
        <end position="30"/>
    </location>
</feature>
<evidence type="ECO:0000313" key="16">
    <source>
        <dbReference type="Ensembl" id="ENSACLP00000004377.1"/>
    </source>
</evidence>
<dbReference type="OrthoDB" id="767661at2759"/>
<feature type="coiled-coil region" evidence="13">
    <location>
        <begin position="243"/>
        <end position="425"/>
    </location>
</feature>
<evidence type="ECO:0000256" key="7">
    <source>
        <dbReference type="ARBA" id="ARBA00022846"/>
    </source>
</evidence>
<dbReference type="PANTHER" id="PTHR31543">
    <property type="entry name" value="DYNEIN REGULATORY COMPLEX SUBUNIT 4"/>
    <property type="match status" value="1"/>
</dbReference>
<evidence type="ECO:0000256" key="3">
    <source>
        <dbReference type="ARBA" id="ARBA00009859"/>
    </source>
</evidence>
<keyword evidence="10" id="KW-0206">Cytoskeleton</keyword>
<evidence type="ECO:0000256" key="1">
    <source>
        <dbReference type="ARBA" id="ARBA00004230"/>
    </source>
</evidence>
<comment type="similarity">
    <text evidence="3">Belongs to the DRC4 family.</text>
</comment>
<dbReference type="GO" id="GO:0030317">
    <property type="term" value="P:flagellated sperm motility"/>
    <property type="evidence" value="ECO:0007669"/>
    <property type="project" value="TreeGrafter"/>
</dbReference>
<keyword evidence="8 13" id="KW-0175">Coiled coil</keyword>
<organism evidence="16 17">
    <name type="scientific">Astatotilapia calliptera</name>
    <name type="common">Eastern happy</name>
    <name type="synonym">Chromis callipterus</name>
    <dbReference type="NCBI Taxonomy" id="8154"/>
    <lineage>
        <taxon>Eukaryota</taxon>
        <taxon>Metazoa</taxon>
        <taxon>Chordata</taxon>
        <taxon>Craniata</taxon>
        <taxon>Vertebrata</taxon>
        <taxon>Euteleostomi</taxon>
        <taxon>Actinopterygii</taxon>
        <taxon>Neopterygii</taxon>
        <taxon>Teleostei</taxon>
        <taxon>Neoteleostei</taxon>
        <taxon>Acanthomorphata</taxon>
        <taxon>Ovalentaria</taxon>
        <taxon>Cichlomorphae</taxon>
        <taxon>Cichliformes</taxon>
        <taxon>Cichlidae</taxon>
        <taxon>African cichlids</taxon>
        <taxon>Pseudocrenilabrinae</taxon>
        <taxon>Haplochromini</taxon>
        <taxon>Astatotilapia</taxon>
    </lineage>
</organism>
<keyword evidence="6" id="KW-0493">Microtubule</keyword>
<keyword evidence="9" id="KW-0969">Cilium</keyword>
<dbReference type="AlphaFoldDB" id="A0A3P8NHW4"/>